<reference evidence="3" key="1">
    <citation type="journal article" date="2021" name="Front. Plant Sci.">
        <title>Chromosome-Scale Genome Assembly for Chinese Sour Jujube and Insights Into Its Genome Evolution and Domestication Signature.</title>
        <authorList>
            <person name="Shen L.-Y."/>
            <person name="Luo H."/>
            <person name="Wang X.-L."/>
            <person name="Wang X.-M."/>
            <person name="Qiu X.-J."/>
            <person name="Liu H."/>
            <person name="Zhou S.-S."/>
            <person name="Jia K.-H."/>
            <person name="Nie S."/>
            <person name="Bao Y.-T."/>
            <person name="Zhang R.-G."/>
            <person name="Yun Q.-Z."/>
            <person name="Chai Y.-H."/>
            <person name="Lu J.-Y."/>
            <person name="Li Y."/>
            <person name="Zhao S.-W."/>
            <person name="Mao J.-F."/>
            <person name="Jia S.-G."/>
            <person name="Mao Y.-M."/>
        </authorList>
    </citation>
    <scope>NUCLEOTIDE SEQUENCE</scope>
    <source>
        <strain evidence="3">AT0</strain>
        <tissue evidence="3">Leaf</tissue>
    </source>
</reference>
<evidence type="ECO:0000256" key="2">
    <source>
        <dbReference type="SAM" id="Phobius"/>
    </source>
</evidence>
<evidence type="ECO:0008006" key="5">
    <source>
        <dbReference type="Google" id="ProtNLM"/>
    </source>
</evidence>
<dbReference type="SMART" id="SM00205">
    <property type="entry name" value="THN"/>
    <property type="match status" value="1"/>
</dbReference>
<dbReference type="Pfam" id="PF00314">
    <property type="entry name" value="Thaumatin"/>
    <property type="match status" value="1"/>
</dbReference>
<dbReference type="SUPFAM" id="SSF49870">
    <property type="entry name" value="Osmotin, thaumatin-like protein"/>
    <property type="match status" value="1"/>
</dbReference>
<dbReference type="EMBL" id="JAEACU010000005">
    <property type="protein sequence ID" value="KAH7528118.1"/>
    <property type="molecule type" value="Genomic_DNA"/>
</dbReference>
<dbReference type="PANTHER" id="PTHR31048">
    <property type="entry name" value="OS03G0233200 PROTEIN"/>
    <property type="match status" value="1"/>
</dbReference>
<dbReference type="InterPro" id="IPR037176">
    <property type="entry name" value="Osmotin/thaumatin-like_sf"/>
</dbReference>
<dbReference type="AlphaFoldDB" id="A0A978VCM9"/>
<evidence type="ECO:0000313" key="4">
    <source>
        <dbReference type="Proteomes" id="UP000813462"/>
    </source>
</evidence>
<keyword evidence="2" id="KW-0812">Transmembrane</keyword>
<proteinExistence type="inferred from homology"/>
<dbReference type="PROSITE" id="PS51367">
    <property type="entry name" value="THAUMATIN_2"/>
    <property type="match status" value="1"/>
</dbReference>
<comment type="caution">
    <text evidence="3">The sequence shown here is derived from an EMBL/GenBank/DDBJ whole genome shotgun (WGS) entry which is preliminary data.</text>
</comment>
<name>A0A978VCM9_ZIZJJ</name>
<protein>
    <recommendedName>
        <fullName evidence="5">Thaumatin-like protein 1</fullName>
    </recommendedName>
</protein>
<comment type="similarity">
    <text evidence="1">Belongs to the thaumatin family.</text>
</comment>
<feature type="transmembrane region" description="Helical" evidence="2">
    <location>
        <begin position="121"/>
        <end position="141"/>
    </location>
</feature>
<dbReference type="Proteomes" id="UP000813462">
    <property type="component" value="Unassembled WGS sequence"/>
</dbReference>
<evidence type="ECO:0000313" key="3">
    <source>
        <dbReference type="EMBL" id="KAH7528118.1"/>
    </source>
</evidence>
<dbReference type="InterPro" id="IPR001938">
    <property type="entry name" value="Thaumatin"/>
</dbReference>
<evidence type="ECO:0000256" key="1">
    <source>
        <dbReference type="ARBA" id="ARBA00010607"/>
    </source>
</evidence>
<sequence length="175" mass="19098">MLVVPVHSGSEEHCTTAGCTANLTSFCPPELRFSEESLGCKSACQEFGDPNFCCTSNGIGLTESTHRNSNLYTEFFKKACPKASSFVDATSSSFTCPLGQDYSLIFCPSPSTTTKKQQLKISIPVAIFAAMLAALLSALWWCQSSLDVCLPNKYLLLFQQKRMQTIVTLQSRNPG</sequence>
<keyword evidence="2" id="KW-1133">Transmembrane helix</keyword>
<keyword evidence="2" id="KW-0472">Membrane</keyword>
<dbReference type="Gene3D" id="2.60.110.10">
    <property type="entry name" value="Thaumatin"/>
    <property type="match status" value="1"/>
</dbReference>
<gene>
    <name evidence="3" type="ORF">FEM48_Zijuj05G0037900</name>
</gene>
<accession>A0A978VCM9</accession>
<organism evidence="3 4">
    <name type="scientific">Ziziphus jujuba var. spinosa</name>
    <dbReference type="NCBI Taxonomy" id="714518"/>
    <lineage>
        <taxon>Eukaryota</taxon>
        <taxon>Viridiplantae</taxon>
        <taxon>Streptophyta</taxon>
        <taxon>Embryophyta</taxon>
        <taxon>Tracheophyta</taxon>
        <taxon>Spermatophyta</taxon>
        <taxon>Magnoliopsida</taxon>
        <taxon>eudicotyledons</taxon>
        <taxon>Gunneridae</taxon>
        <taxon>Pentapetalae</taxon>
        <taxon>rosids</taxon>
        <taxon>fabids</taxon>
        <taxon>Rosales</taxon>
        <taxon>Rhamnaceae</taxon>
        <taxon>Paliureae</taxon>
        <taxon>Ziziphus</taxon>
    </lineage>
</organism>